<proteinExistence type="predicted"/>
<evidence type="ECO:0000313" key="1">
    <source>
        <dbReference type="EMBL" id="CAN0537589.1"/>
    </source>
</evidence>
<dbReference type="Proteomes" id="UP001162501">
    <property type="component" value="Chromosome 6"/>
</dbReference>
<sequence length="120" mass="14013">MPYPLGFVLNISYPGKLPCLNKSTVDLPVICFHCFSSAFTPILIIQLHCCFIYFFNYYYFFIFWLRCTATQHMGSQFLNQASNLCPLHWQRSLNSWTTMEVPYVVPLIFCIIGISISYEI</sequence>
<reference evidence="1" key="2">
    <citation type="submission" date="2025-03" db="EMBL/GenBank/DDBJ databases">
        <authorList>
            <consortium name="ELIXIR-Norway"/>
            <consortium name="Elixir Norway"/>
        </authorList>
    </citation>
    <scope>NUCLEOTIDE SEQUENCE</scope>
</reference>
<organism evidence="1 2">
    <name type="scientific">Rangifer tarandus platyrhynchus</name>
    <name type="common">Svalbard reindeer</name>
    <dbReference type="NCBI Taxonomy" id="3082113"/>
    <lineage>
        <taxon>Eukaryota</taxon>
        <taxon>Metazoa</taxon>
        <taxon>Chordata</taxon>
        <taxon>Craniata</taxon>
        <taxon>Vertebrata</taxon>
        <taxon>Euteleostomi</taxon>
        <taxon>Mammalia</taxon>
        <taxon>Eutheria</taxon>
        <taxon>Laurasiatheria</taxon>
        <taxon>Artiodactyla</taxon>
        <taxon>Ruminantia</taxon>
        <taxon>Pecora</taxon>
        <taxon>Cervidae</taxon>
        <taxon>Odocoileinae</taxon>
        <taxon>Rangifer</taxon>
    </lineage>
</organism>
<protein>
    <submittedName>
        <fullName evidence="1">Uncharacterized protein</fullName>
    </submittedName>
</protein>
<reference evidence="1" key="1">
    <citation type="submission" date="2023-05" db="EMBL/GenBank/DDBJ databases">
        <authorList>
            <consortium name="ELIXIR-Norway"/>
        </authorList>
    </citation>
    <scope>NUCLEOTIDE SEQUENCE</scope>
</reference>
<dbReference type="EMBL" id="OX596090">
    <property type="protein sequence ID" value="CAN0537589.1"/>
    <property type="molecule type" value="Genomic_DNA"/>
</dbReference>
<accession>A0AC59ZZ84</accession>
<gene>
    <name evidence="1" type="ORF">MRATA1EN22A_LOCUS24932</name>
</gene>
<name>A0AC59ZZ84_RANTA</name>
<evidence type="ECO:0000313" key="2">
    <source>
        <dbReference type="Proteomes" id="UP001162501"/>
    </source>
</evidence>